<feature type="domain" description="DUF1232" evidence="6">
    <location>
        <begin position="36"/>
        <end position="70"/>
    </location>
</feature>
<keyword evidence="8" id="KW-1185">Reference proteome</keyword>
<keyword evidence="4 5" id="KW-0472">Membrane</keyword>
<comment type="subcellular location">
    <subcellularLocation>
        <location evidence="1">Endomembrane system</location>
        <topology evidence="1">Multi-pass membrane protein</topology>
    </subcellularLocation>
</comment>
<feature type="transmembrane region" description="Helical" evidence="5">
    <location>
        <begin position="102"/>
        <end position="121"/>
    </location>
</feature>
<gene>
    <name evidence="7" type="ORF">GQN54_06280</name>
</gene>
<proteinExistence type="predicted"/>
<evidence type="ECO:0000259" key="6">
    <source>
        <dbReference type="Pfam" id="PF06803"/>
    </source>
</evidence>
<accession>A0A6N9NKN0</accession>
<keyword evidence="2 5" id="KW-0812">Transmembrane</keyword>
<keyword evidence="3 5" id="KW-1133">Transmembrane helix</keyword>
<evidence type="ECO:0000256" key="1">
    <source>
        <dbReference type="ARBA" id="ARBA00004127"/>
    </source>
</evidence>
<comment type="caution">
    <text evidence="7">The sequence shown here is derived from an EMBL/GenBank/DDBJ whole genome shotgun (WGS) entry which is preliminary data.</text>
</comment>
<dbReference type="EMBL" id="WWNE01000005">
    <property type="protein sequence ID" value="NBG65717.1"/>
    <property type="molecule type" value="Genomic_DNA"/>
</dbReference>
<dbReference type="GO" id="GO:0012505">
    <property type="term" value="C:endomembrane system"/>
    <property type="evidence" value="ECO:0007669"/>
    <property type="project" value="UniProtKB-SubCell"/>
</dbReference>
<protein>
    <submittedName>
        <fullName evidence="7">DUF1232 domain-containing protein</fullName>
    </submittedName>
</protein>
<evidence type="ECO:0000313" key="8">
    <source>
        <dbReference type="Proteomes" id="UP000470771"/>
    </source>
</evidence>
<evidence type="ECO:0000313" key="7">
    <source>
        <dbReference type="EMBL" id="NBG65717.1"/>
    </source>
</evidence>
<sequence length="125" mass="14603">MIKLKEKVNEFIKRIKHQLLILHLSYSDSRIPTYSKFLIFLTLAYALSPIDLIPDFIPILGLLDDLLILPIGIYFSIKTIPKAVIETSKKKAEKYKWNKKKSLYGVLIVLAIWIGMGFLFYCKYY</sequence>
<organism evidence="7 8">
    <name type="scientific">Acidiluteibacter ferrifornacis</name>
    <dbReference type="NCBI Taxonomy" id="2692424"/>
    <lineage>
        <taxon>Bacteria</taxon>
        <taxon>Pseudomonadati</taxon>
        <taxon>Bacteroidota</taxon>
        <taxon>Flavobacteriia</taxon>
        <taxon>Flavobacteriales</taxon>
        <taxon>Cryomorphaceae</taxon>
        <taxon>Acidiluteibacter</taxon>
    </lineage>
</organism>
<feature type="transmembrane region" description="Helical" evidence="5">
    <location>
        <begin position="33"/>
        <end position="50"/>
    </location>
</feature>
<dbReference type="InterPro" id="IPR010652">
    <property type="entry name" value="DUF1232"/>
</dbReference>
<evidence type="ECO:0000256" key="3">
    <source>
        <dbReference type="ARBA" id="ARBA00022989"/>
    </source>
</evidence>
<dbReference type="Pfam" id="PF06803">
    <property type="entry name" value="DUF1232"/>
    <property type="match status" value="1"/>
</dbReference>
<evidence type="ECO:0000256" key="2">
    <source>
        <dbReference type="ARBA" id="ARBA00022692"/>
    </source>
</evidence>
<reference evidence="7 8" key="1">
    <citation type="submission" date="2019-12" db="EMBL/GenBank/DDBJ databases">
        <authorList>
            <person name="Zhao J."/>
        </authorList>
    </citation>
    <scope>NUCLEOTIDE SEQUENCE [LARGE SCALE GENOMIC DNA]</scope>
    <source>
        <strain evidence="7 8">S-15</strain>
    </source>
</reference>
<dbReference type="Proteomes" id="UP000470771">
    <property type="component" value="Unassembled WGS sequence"/>
</dbReference>
<evidence type="ECO:0000256" key="4">
    <source>
        <dbReference type="ARBA" id="ARBA00023136"/>
    </source>
</evidence>
<dbReference type="RefSeq" id="WP_160632659.1">
    <property type="nucleotide sequence ID" value="NZ_WWNE01000005.1"/>
</dbReference>
<dbReference type="AlphaFoldDB" id="A0A6N9NKN0"/>
<evidence type="ECO:0000256" key="5">
    <source>
        <dbReference type="SAM" id="Phobius"/>
    </source>
</evidence>
<name>A0A6N9NKN0_9FLAO</name>